<organism evidence="1 2">
    <name type="scientific">Cronobacter turicensis (strain DSM 18703 / CCUG 55852 / LMG 23827 / z3032)</name>
    <dbReference type="NCBI Taxonomy" id="693216"/>
    <lineage>
        <taxon>Bacteria</taxon>
        <taxon>Pseudomonadati</taxon>
        <taxon>Pseudomonadota</taxon>
        <taxon>Gammaproteobacteria</taxon>
        <taxon>Enterobacterales</taxon>
        <taxon>Enterobacteriaceae</taxon>
        <taxon>Cronobacter</taxon>
    </lineage>
</organism>
<dbReference type="HOGENOM" id="CLU_195179_0_0_6"/>
<gene>
    <name evidence="1" type="ordered locus">Ctu_05370</name>
</gene>
<proteinExistence type="predicted"/>
<sequence>MKVTNTELNVLRVMAEKETDWTWIMLDRTLAIRGIEGFGNVANIVTGLVDNGMVDAVYTENALKPRYRVSPQGHQLLKENNDNQRG</sequence>
<name>C9XUT7_CROTZ</name>
<protein>
    <recommendedName>
        <fullName evidence="3">MarR family transcriptional regulator</fullName>
    </recommendedName>
</protein>
<dbReference type="EMBL" id="FN543093">
    <property type="protein sequence ID" value="CBA27657.1"/>
    <property type="molecule type" value="Genomic_DNA"/>
</dbReference>
<evidence type="ECO:0000313" key="1">
    <source>
        <dbReference type="EMBL" id="CBA27657.1"/>
    </source>
</evidence>
<dbReference type="Proteomes" id="UP000002069">
    <property type="component" value="Chromosome"/>
</dbReference>
<evidence type="ECO:0000313" key="2">
    <source>
        <dbReference type="Proteomes" id="UP000002069"/>
    </source>
</evidence>
<keyword evidence="2" id="KW-1185">Reference proteome</keyword>
<dbReference type="KEGG" id="ctu:CTU_05370"/>
<reference evidence="1 2" key="1">
    <citation type="journal article" date="2010" name="J. Bacteriol.">
        <title>Complete Genome Sequence of Cronobacter turicensis LMG 23827, a foodborne pathogen causing deaths in neonates.</title>
        <authorList>
            <person name="Stephan R."/>
            <person name="Lehner A."/>
            <person name="Tischler P."/>
            <person name="Rattei T."/>
        </authorList>
    </citation>
    <scope>NUCLEOTIDE SEQUENCE [LARGE SCALE GENOMIC DNA]</scope>
    <source>
        <strain evidence="2">DSM 18703 / CCUG 55852 / LMG 23827 / z3032</strain>
    </source>
</reference>
<reference evidence="2" key="2">
    <citation type="journal article" date="2011" name="J. Bacteriol.">
        <title>Complete genome sequence of Cronobacter turicensis LMG 23827, a food-borne pathogen causing deaths in neonates.</title>
        <authorList>
            <person name="Stephan R."/>
            <person name="Lehner A."/>
            <person name="Tischler P."/>
            <person name="Rattei T."/>
        </authorList>
    </citation>
    <scope>NUCLEOTIDE SEQUENCE [LARGE SCALE GENOMIC DNA]</scope>
    <source>
        <strain evidence="2">DSM 18703 / CCUG 55852 / LMG 23827 / z3032</strain>
    </source>
</reference>
<dbReference type="AlphaFoldDB" id="C9XUT7"/>
<evidence type="ECO:0008006" key="3">
    <source>
        <dbReference type="Google" id="ProtNLM"/>
    </source>
</evidence>
<accession>C9XUT7</accession>